<gene>
    <name evidence="2" type="ORF">B0T18DRAFT_490873</name>
</gene>
<feature type="region of interest" description="Disordered" evidence="1">
    <location>
        <begin position="886"/>
        <end position="910"/>
    </location>
</feature>
<evidence type="ECO:0000313" key="2">
    <source>
        <dbReference type="EMBL" id="KAK0740121.1"/>
    </source>
</evidence>
<keyword evidence="3" id="KW-1185">Reference proteome</keyword>
<proteinExistence type="predicted"/>
<name>A0AA40EIE4_9PEZI</name>
<feature type="compositionally biased region" description="Basic and acidic residues" evidence="1">
    <location>
        <begin position="887"/>
        <end position="910"/>
    </location>
</feature>
<protein>
    <submittedName>
        <fullName evidence="2">Uncharacterized protein</fullName>
    </submittedName>
</protein>
<sequence>MDDAALLRALAAATPSDAARILQKTLADNDVDLLTPKLLAAVNDGAIPPAVFVIYLSNAHHLGTLSAALRSRSSTVRRGAINHAGKLLRSEHEFDKTWNAIGGAPGIAALMRSLSLDDVDRLCRVVGKDLSGSKFSAAALAKRQQAVSQLLDLVSVLDPSKPTSMSDASSHRDPRPLDHLYAYLTPACTEQAREQWWTKQNPGKEKPKPSRPYPQWLEPGQEAKFHADIKLDHLTYTIDGIRWLLSHDKKHLEGILHSIAKADVQELEIKPAVFFNSNILPMAVSLPRKKLPPGMKAHIWDMIASSLQRWPLMAEQLDFSRGGLIRLAISRWDHAPTKESHARAGDILCNLLKLVPSTKVPYMDQWFQSGLFNIKPQHKYQLLLWLFRLTNRFGVDIEAPTEQDKEKLKQMQRFPIELFQEGLMPREKAVDFLHALAEIRPDKTFLRPANRHSHQMGTIFSTYQSPNSPSPCGDFEVLHHHLFTYLPPTDHPKHSSAILHVPSAAEAIKLRMDKAAKGRDAEDRFFWAQSALFMAIAAGSLALYSHTLTWTRRFDRDWQTLKLLYDADTLLTKEGVGLLSGIPSRLQLTFTSLSEIRTAMSAASQVVSQMFEAAAASIREPTFSPLNWSFLGGLIRHIVTCRFRRVETLQEHYGLSDDEVYALVWKPTMDMLLSVERFALQDEHRELRLAQRPGFPPYYLGREGHQDHAWSFQDHAWSFLDNLAKSRDELWHEERVRRFPSVLTLPALWPKGLPVADLYFHRFSEAPIKLPYVVSRAEAVLFASPETLLSPMPSDLEFKKAAGDFFDNYKACFDIYINGWPGTDGLSREERVARVWRYATTELTGSRMNKGEARAFWQTHVFGPLENWLPNPPEPLPLKLAAPVFPRTEDPSEPAEWHPDPGVRSQGSERKLDGPVTCLNCMFSSPARLSTAAPFEAFESLPSIPRLVVQTPPTPSFWDMQQYKRPFSGESQDAFIATALLSLQSKGGSGGLLMEPFPSPSLARFPAVYLSDEFLEEMGPAPQRSTNLELFQHSIPPMLLRRLATITGQRVMKAIGADVTWQERDNAFRVIKLLARCDQPGMARDLIRDIVLDNQDLSSWHRHLFSNGYFSRLSADEAQEFLGGIADAMIQRLKDQAQRRDAGANQESTAGSQPAIKVSTVKMLAQILRGAKFVGHETVCSTLGKILENACHIDIRIAVVQSLVDLFLSSRDAIELQTEIFDILKAHAVPLAASLSEREGTMSEEKWASAEKEGVLPPHEEGAGDVKALLLGVKDSQLSPDWRQRWAKEILGETMVQSSKNQARWQALFLKINNLGMPEGEDLPVIAASKILQLEFLMNRPQYMDQAYFERLVKLALVNLEPGPGLAGINSKIRREPGLKVSQAGNLWLARYGNEGCSALDLGPTYAAKLLLRPPSFWLSIPTDSRITVQLIQNFLYDVADIYIRKSDLTSFTIFVQRLNFMDSYSTTEAAWKSNTVPLLERLITRIDELRTPEWQRNPQRCPSRLPNTFGIRAKLLPFPSNRSDNNGTPPSDGEISVLAEALKALIVELANRGTPFQEDWTTLHAAATQASRSQAEFLRIALALAEDIVPALERDGDRQPNLAESLRIELAAELIRLGQDPKDDEVLWRAWDMMNRDWARSAVEFLRDRARTIVEELTLAEAKRGGAGFWGRIKKEALARAASLRGAEEVGVAGVEDGEVEGEGVEAAVTLRQAWGW</sequence>
<dbReference type="EMBL" id="JAUKUD010000006">
    <property type="protein sequence ID" value="KAK0740121.1"/>
    <property type="molecule type" value="Genomic_DNA"/>
</dbReference>
<dbReference type="Proteomes" id="UP001172155">
    <property type="component" value="Unassembled WGS sequence"/>
</dbReference>
<accession>A0AA40EIE4</accession>
<evidence type="ECO:0000313" key="3">
    <source>
        <dbReference type="Proteomes" id="UP001172155"/>
    </source>
</evidence>
<organism evidence="2 3">
    <name type="scientific">Schizothecium vesticola</name>
    <dbReference type="NCBI Taxonomy" id="314040"/>
    <lineage>
        <taxon>Eukaryota</taxon>
        <taxon>Fungi</taxon>
        <taxon>Dikarya</taxon>
        <taxon>Ascomycota</taxon>
        <taxon>Pezizomycotina</taxon>
        <taxon>Sordariomycetes</taxon>
        <taxon>Sordariomycetidae</taxon>
        <taxon>Sordariales</taxon>
        <taxon>Schizotheciaceae</taxon>
        <taxon>Schizothecium</taxon>
    </lineage>
</organism>
<comment type="caution">
    <text evidence="2">The sequence shown here is derived from an EMBL/GenBank/DDBJ whole genome shotgun (WGS) entry which is preliminary data.</text>
</comment>
<reference evidence="2" key="1">
    <citation type="submission" date="2023-06" db="EMBL/GenBank/DDBJ databases">
        <title>Genome-scale phylogeny and comparative genomics of the fungal order Sordariales.</title>
        <authorList>
            <consortium name="Lawrence Berkeley National Laboratory"/>
            <person name="Hensen N."/>
            <person name="Bonometti L."/>
            <person name="Westerberg I."/>
            <person name="Brannstrom I.O."/>
            <person name="Guillou S."/>
            <person name="Cros-Aarteil S."/>
            <person name="Calhoun S."/>
            <person name="Haridas S."/>
            <person name="Kuo A."/>
            <person name="Mondo S."/>
            <person name="Pangilinan J."/>
            <person name="Riley R."/>
            <person name="LaButti K."/>
            <person name="Andreopoulos B."/>
            <person name="Lipzen A."/>
            <person name="Chen C."/>
            <person name="Yanf M."/>
            <person name="Daum C."/>
            <person name="Ng V."/>
            <person name="Clum A."/>
            <person name="Steindorff A."/>
            <person name="Ohm R."/>
            <person name="Martin F."/>
            <person name="Silar P."/>
            <person name="Natvig D."/>
            <person name="Lalanne C."/>
            <person name="Gautier V."/>
            <person name="Ament-velasquez S.L."/>
            <person name="Kruys A."/>
            <person name="Hutchinson M.I."/>
            <person name="Powell A.J."/>
            <person name="Barry K."/>
            <person name="Miller A.N."/>
            <person name="Grigoriev I.V."/>
            <person name="Debuchy R."/>
            <person name="Gladieux P."/>
            <person name="Thoren M.H."/>
            <person name="Johannesson H."/>
        </authorList>
    </citation>
    <scope>NUCLEOTIDE SEQUENCE</scope>
    <source>
        <strain evidence="2">SMH3187-1</strain>
    </source>
</reference>
<evidence type="ECO:0000256" key="1">
    <source>
        <dbReference type="SAM" id="MobiDB-lite"/>
    </source>
</evidence>